<dbReference type="RefSeq" id="WP_070251090.1">
    <property type="nucleotide sequence ID" value="NZ_LROM01000126.1"/>
</dbReference>
<keyword evidence="1" id="KW-1133">Transmembrane helix</keyword>
<keyword evidence="3" id="KW-1185">Reference proteome</keyword>
<dbReference type="Proteomes" id="UP000175989">
    <property type="component" value="Unassembled WGS sequence"/>
</dbReference>
<dbReference type="OrthoDB" id="8759074at2"/>
<keyword evidence="1" id="KW-0812">Transmembrane</keyword>
<evidence type="ECO:0000256" key="1">
    <source>
        <dbReference type="SAM" id="Phobius"/>
    </source>
</evidence>
<comment type="caution">
    <text evidence="2">The sequence shown here is derived from an EMBL/GenBank/DDBJ whole genome shotgun (WGS) entry which is preliminary data.</text>
</comment>
<dbReference type="AlphaFoldDB" id="A0A1E7WCN9"/>
<name>A0A1E7WCN9_9BURK</name>
<protein>
    <submittedName>
        <fullName evidence="2">Uncharacterized protein</fullName>
    </submittedName>
</protein>
<reference evidence="3" key="1">
    <citation type="journal article" date="2016" name="Front. Microbiol.">
        <title>Molecular Keys to the Janthinobacterium and Duganella spp. Interaction with the Plant Pathogen Fusarium graminearum.</title>
        <authorList>
            <person name="Haack F.S."/>
            <person name="Poehlein A."/>
            <person name="Kroger C."/>
            <person name="Voigt C.A."/>
            <person name="Piepenbring M."/>
            <person name="Bode H.B."/>
            <person name="Daniel R."/>
            <person name="Schafer W."/>
            <person name="Streit W.R."/>
        </authorList>
    </citation>
    <scope>NUCLEOTIDE SEQUENCE [LARGE SCALE GENOMIC DNA]</scope>
    <source>
        <strain evidence="3">T54</strain>
    </source>
</reference>
<proteinExistence type="predicted"/>
<feature type="transmembrane region" description="Helical" evidence="1">
    <location>
        <begin position="54"/>
        <end position="72"/>
    </location>
</feature>
<keyword evidence="1" id="KW-0472">Membrane</keyword>
<sequence length="153" mass="16743">MREHLLTPSLSATTRPVKLYSIQSSFLVAFFGGPAAALLYSGLNSWRLRRTADIPVHLAGAAMVVGFVYALLFQPALFNGLFDLLGNDMVRALRTLLSLAICGVFYALHQKQHRSAAFFADKPPSPWIPAIICIAAGYGIMVGLFKLFREMAP</sequence>
<evidence type="ECO:0000313" key="2">
    <source>
        <dbReference type="EMBL" id="OEZ95032.1"/>
    </source>
</evidence>
<gene>
    <name evidence="2" type="ORF">DUPY_43810</name>
</gene>
<accession>A0A1E7WCN9</accession>
<dbReference type="EMBL" id="LROM01000126">
    <property type="protein sequence ID" value="OEZ95032.1"/>
    <property type="molecule type" value="Genomic_DNA"/>
</dbReference>
<evidence type="ECO:0000313" key="3">
    <source>
        <dbReference type="Proteomes" id="UP000175989"/>
    </source>
</evidence>
<organism evidence="2 3">
    <name type="scientific">Duganella phyllosphaerae</name>
    <dbReference type="NCBI Taxonomy" id="762836"/>
    <lineage>
        <taxon>Bacteria</taxon>
        <taxon>Pseudomonadati</taxon>
        <taxon>Pseudomonadota</taxon>
        <taxon>Betaproteobacteria</taxon>
        <taxon>Burkholderiales</taxon>
        <taxon>Oxalobacteraceae</taxon>
        <taxon>Telluria group</taxon>
        <taxon>Duganella</taxon>
    </lineage>
</organism>
<feature type="transmembrane region" description="Helical" evidence="1">
    <location>
        <begin position="128"/>
        <end position="148"/>
    </location>
</feature>
<dbReference type="PATRIC" id="fig|762836.4.peg.4511"/>
<feature type="transmembrane region" description="Helical" evidence="1">
    <location>
        <begin position="20"/>
        <end position="42"/>
    </location>
</feature>